<dbReference type="Pfam" id="PF00501">
    <property type="entry name" value="AMP-binding"/>
    <property type="match status" value="1"/>
</dbReference>
<accession>A0A0J9VRG8</accession>
<evidence type="ECO:0000313" key="4">
    <source>
        <dbReference type="Proteomes" id="UP000009097"/>
    </source>
</evidence>
<gene>
    <name evidence="3" type="ORF">FOXG_13059</name>
</gene>
<reference evidence="3" key="2">
    <citation type="journal article" date="2010" name="Nature">
        <title>Comparative genomics reveals mobile pathogenicity chromosomes in Fusarium.</title>
        <authorList>
            <person name="Ma L.J."/>
            <person name="van der Does H.C."/>
            <person name="Borkovich K.A."/>
            <person name="Coleman J.J."/>
            <person name="Daboussi M.J."/>
            <person name="Di Pietro A."/>
            <person name="Dufresne M."/>
            <person name="Freitag M."/>
            <person name="Grabherr M."/>
            <person name="Henrissat B."/>
            <person name="Houterman P.M."/>
            <person name="Kang S."/>
            <person name="Shim W.B."/>
            <person name="Woloshuk C."/>
            <person name="Xie X."/>
            <person name="Xu J.R."/>
            <person name="Antoniw J."/>
            <person name="Baker S.E."/>
            <person name="Bluhm B.H."/>
            <person name="Breakspear A."/>
            <person name="Brown D.W."/>
            <person name="Butchko R.A."/>
            <person name="Chapman S."/>
            <person name="Coulson R."/>
            <person name="Coutinho P.M."/>
            <person name="Danchin E.G."/>
            <person name="Diener A."/>
            <person name="Gale L.R."/>
            <person name="Gardiner D.M."/>
            <person name="Goff S."/>
            <person name="Hammond-Kosack K.E."/>
            <person name="Hilburn K."/>
            <person name="Hua-Van A."/>
            <person name="Jonkers W."/>
            <person name="Kazan K."/>
            <person name="Kodira C.D."/>
            <person name="Koehrsen M."/>
            <person name="Kumar L."/>
            <person name="Lee Y.H."/>
            <person name="Li L."/>
            <person name="Manners J.M."/>
            <person name="Miranda-Saavedra D."/>
            <person name="Mukherjee M."/>
            <person name="Park G."/>
            <person name="Park J."/>
            <person name="Park S.Y."/>
            <person name="Proctor R.H."/>
            <person name="Regev A."/>
            <person name="Ruiz-Roldan M.C."/>
            <person name="Sain D."/>
            <person name="Sakthikumar S."/>
            <person name="Sykes S."/>
            <person name="Schwartz D.C."/>
            <person name="Turgeon B.G."/>
            <person name="Wapinski I."/>
            <person name="Yoder O."/>
            <person name="Young S."/>
            <person name="Zeng Q."/>
            <person name="Zhou S."/>
            <person name="Galagan J."/>
            <person name="Cuomo C.A."/>
            <person name="Kistler H.C."/>
            <person name="Rep M."/>
        </authorList>
    </citation>
    <scope>NUCLEOTIDE SEQUENCE [LARGE SCALE GENOMIC DNA]</scope>
    <source>
        <strain evidence="3">4287</strain>
    </source>
</reference>
<name>A0A0J9VRG8_FUSO4</name>
<comment type="similarity">
    <text evidence="1">Belongs to the ATP-dependent AMP-binding enzyme family.</text>
</comment>
<organism evidence="3 4">
    <name type="scientific">Fusarium oxysporum f. sp. lycopersici (strain 4287 / CBS 123668 / FGSC 9935 / NRRL 34936)</name>
    <name type="common">Fusarium vascular wilt of tomato</name>
    <dbReference type="NCBI Taxonomy" id="426428"/>
    <lineage>
        <taxon>Eukaryota</taxon>
        <taxon>Fungi</taxon>
        <taxon>Dikarya</taxon>
        <taxon>Ascomycota</taxon>
        <taxon>Pezizomycotina</taxon>
        <taxon>Sordariomycetes</taxon>
        <taxon>Hypocreomycetidae</taxon>
        <taxon>Hypocreales</taxon>
        <taxon>Nectriaceae</taxon>
        <taxon>Fusarium</taxon>
        <taxon>Fusarium oxysporum species complex</taxon>
    </lineage>
</organism>
<reference evidence="3" key="1">
    <citation type="submission" date="2007-04" db="EMBL/GenBank/DDBJ databases">
        <authorList>
            <consortium name="The Broad Institute Genome Sequencing Platform"/>
            <person name="Birren B."/>
            <person name="Lander E."/>
            <person name="Galagan J."/>
            <person name="Nusbaum C."/>
            <person name="Devon K."/>
            <person name="Ma L.-J."/>
            <person name="Jaffe D."/>
            <person name="Butler J."/>
            <person name="Alvarez P."/>
            <person name="Gnerre S."/>
            <person name="Grabherr M."/>
            <person name="Kleber M."/>
            <person name="Mauceli E."/>
            <person name="Brockman W."/>
            <person name="MacCallum I.A."/>
            <person name="Young S."/>
            <person name="LaButti K."/>
            <person name="DeCaprio D."/>
            <person name="Crawford M."/>
            <person name="Koehrsen M."/>
            <person name="Engels R."/>
            <person name="Montgomery P."/>
            <person name="Pearson M."/>
            <person name="Howarth C."/>
            <person name="Larson L."/>
            <person name="White J."/>
            <person name="O'Leary S."/>
            <person name="Kodira C."/>
            <person name="Zeng Q."/>
            <person name="Yandava C."/>
            <person name="Alvarado L."/>
            <person name="Kistler C."/>
            <person name="Shim W.-B."/>
            <person name="Kang S."/>
            <person name="Woloshuk C."/>
        </authorList>
    </citation>
    <scope>NUCLEOTIDE SEQUENCE</scope>
    <source>
        <strain evidence="3">4287</strain>
    </source>
</reference>
<dbReference type="AlphaFoldDB" id="A0A0J9VRG8"/>
<dbReference type="Proteomes" id="UP000009097">
    <property type="component" value="Unassembled WGS sequence"/>
</dbReference>
<feature type="domain" description="AMP-dependent synthetase/ligase" evidence="2">
    <location>
        <begin position="13"/>
        <end position="329"/>
    </location>
</feature>
<dbReference type="GO" id="GO:0006631">
    <property type="term" value="P:fatty acid metabolic process"/>
    <property type="evidence" value="ECO:0007669"/>
    <property type="project" value="TreeGrafter"/>
</dbReference>
<evidence type="ECO:0000259" key="2">
    <source>
        <dbReference type="Pfam" id="PF00501"/>
    </source>
</evidence>
<dbReference type="KEGG" id="fox:FOXG_13059"/>
<dbReference type="EMBL" id="DS231712">
    <property type="protein sequence ID" value="KNB13589.1"/>
    <property type="molecule type" value="Genomic_DNA"/>
</dbReference>
<dbReference type="Gene3D" id="3.40.50.12780">
    <property type="entry name" value="N-terminal domain of ligase-like"/>
    <property type="match status" value="1"/>
</dbReference>
<evidence type="ECO:0000256" key="1">
    <source>
        <dbReference type="ARBA" id="ARBA00006432"/>
    </source>
</evidence>
<dbReference type="RefSeq" id="XP_018251634.1">
    <property type="nucleotide sequence ID" value="XM_018393003.1"/>
</dbReference>
<dbReference type="PANTHER" id="PTHR43201:SF8">
    <property type="entry name" value="ACYL-COA SYNTHETASE FAMILY MEMBER 3"/>
    <property type="match status" value="1"/>
</dbReference>
<dbReference type="SUPFAM" id="SSF56801">
    <property type="entry name" value="Acetyl-CoA synthetase-like"/>
    <property type="match status" value="1"/>
</dbReference>
<dbReference type="GO" id="GO:0031956">
    <property type="term" value="F:medium-chain fatty acid-CoA ligase activity"/>
    <property type="evidence" value="ECO:0007669"/>
    <property type="project" value="TreeGrafter"/>
</dbReference>
<dbReference type="OrthoDB" id="429813at2759"/>
<dbReference type="PANTHER" id="PTHR43201">
    <property type="entry name" value="ACYL-COA SYNTHETASE"/>
    <property type="match status" value="1"/>
</dbReference>
<sequence length="548" mass="60070">MAGYKTHLMVLQKTAQATPLLPALKIPQLSSDGELQGWKDITYSQLLHDVEQSAKYWSREFSGKGIDRGSVIGLWLKGITYLDLLHIWGISRAGCVPQLISAHLTSNTVVRELLSEAKAKGLIHDPAITVSVGEDVSTFPAVDFLGLAVEQSPLAEVNSPTSGDEIVFILHSSGSTSGKPKLVPATARWLDCNIRKTQHFTFRGPGAGYQETIVASGSFCHVASTLALISYVNKGSCMALPTSLPYSLPELRRIVKECKVTVFNMFSSFLAGVIKEARKDPELLAILQSFDACTCGGLPLEETEAAWAREQGINLVDLFASTEVGCMLIGVGGRQGNLLRMWPESTFEMRPISVAPDDTVGGAPSNAANGASSGKLVELVVPKYAPECPHHSLCDQKTGDFITGDVFLQVEPDRYISKGRNDDWIKMEISLRCDTRSIENNALETCGKDLISAAVVVGAARPSPALFVEAKQIEGHDELQAEILRRITPFHERRYKHERILDSRLIIVVPNGALPRTAKGSIQRKVVEREFKEDLDRIYSEVYPRKRT</sequence>
<dbReference type="Pfam" id="PF23562">
    <property type="entry name" value="AMP-binding_C_3"/>
    <property type="match status" value="1"/>
</dbReference>
<dbReference type="InterPro" id="IPR042099">
    <property type="entry name" value="ANL_N_sf"/>
</dbReference>
<evidence type="ECO:0000313" key="3">
    <source>
        <dbReference type="EMBL" id="KNB13589.1"/>
    </source>
</evidence>
<protein>
    <recommendedName>
        <fullName evidence="2">AMP-dependent synthetase/ligase domain-containing protein</fullName>
    </recommendedName>
</protein>
<proteinExistence type="inferred from homology"/>
<dbReference type="VEuPathDB" id="FungiDB:FOXG_13059"/>
<dbReference type="InterPro" id="IPR000873">
    <property type="entry name" value="AMP-dep_synth/lig_dom"/>
</dbReference>
<dbReference type="GeneID" id="28954346"/>